<evidence type="ECO:0000313" key="2">
    <source>
        <dbReference type="EMBL" id="ASS76247.1"/>
    </source>
</evidence>
<dbReference type="PANTHER" id="PTHR43792:SF9">
    <property type="entry name" value="RIBOSOMAL-PROTEIN-ALANINE ACETYLTRANSFERASE"/>
    <property type="match status" value="1"/>
</dbReference>
<dbReference type="Pfam" id="PF13302">
    <property type="entry name" value="Acetyltransf_3"/>
    <property type="match status" value="1"/>
</dbReference>
<dbReference type="Proteomes" id="UP000214688">
    <property type="component" value="Chromosome"/>
</dbReference>
<feature type="domain" description="N-acetyltransferase" evidence="1">
    <location>
        <begin position="18"/>
        <end position="183"/>
    </location>
</feature>
<organism evidence="2 3">
    <name type="scientific">Tumebacillus algifaecis</name>
    <dbReference type="NCBI Taxonomy" id="1214604"/>
    <lineage>
        <taxon>Bacteria</taxon>
        <taxon>Bacillati</taxon>
        <taxon>Bacillota</taxon>
        <taxon>Bacilli</taxon>
        <taxon>Bacillales</taxon>
        <taxon>Alicyclobacillaceae</taxon>
        <taxon>Tumebacillus</taxon>
    </lineage>
</organism>
<dbReference type="InterPro" id="IPR000182">
    <property type="entry name" value="GNAT_dom"/>
</dbReference>
<dbReference type="Gene3D" id="3.40.630.30">
    <property type="match status" value="1"/>
</dbReference>
<evidence type="ECO:0000313" key="3">
    <source>
        <dbReference type="Proteomes" id="UP000214688"/>
    </source>
</evidence>
<proteinExistence type="predicted"/>
<reference evidence="2 3" key="1">
    <citation type="journal article" date="2015" name="Int. J. Syst. Evol. Microbiol.">
        <title>Tumebacillus algifaecis sp. nov., isolated from decomposing algal scum.</title>
        <authorList>
            <person name="Wu Y.F."/>
            <person name="Zhang B."/>
            <person name="Xing P."/>
            <person name="Wu Q.L."/>
            <person name="Liu S.J."/>
        </authorList>
    </citation>
    <scope>NUCLEOTIDE SEQUENCE [LARGE SCALE GENOMIC DNA]</scope>
    <source>
        <strain evidence="2 3">THMBR28</strain>
    </source>
</reference>
<gene>
    <name evidence="2" type="ORF">CIG75_15720</name>
</gene>
<dbReference type="GO" id="GO:0005737">
    <property type="term" value="C:cytoplasm"/>
    <property type="evidence" value="ECO:0007669"/>
    <property type="project" value="TreeGrafter"/>
</dbReference>
<dbReference type="PANTHER" id="PTHR43792">
    <property type="entry name" value="GNAT FAMILY, PUTATIVE (AFU_ORTHOLOGUE AFUA_3G00765)-RELATED-RELATED"/>
    <property type="match status" value="1"/>
</dbReference>
<keyword evidence="3" id="KW-1185">Reference proteome</keyword>
<dbReference type="InterPro" id="IPR051531">
    <property type="entry name" value="N-acetyltransferase"/>
</dbReference>
<protein>
    <recommendedName>
        <fullName evidence="1">N-acetyltransferase domain-containing protein</fullName>
    </recommendedName>
</protein>
<dbReference type="KEGG" id="tab:CIG75_15720"/>
<dbReference type="AlphaFoldDB" id="A0A223D473"/>
<dbReference type="InterPro" id="IPR016181">
    <property type="entry name" value="Acyl_CoA_acyltransferase"/>
</dbReference>
<evidence type="ECO:0000259" key="1">
    <source>
        <dbReference type="PROSITE" id="PS51186"/>
    </source>
</evidence>
<dbReference type="OrthoDB" id="9795206at2"/>
<dbReference type="PROSITE" id="PS51186">
    <property type="entry name" value="GNAT"/>
    <property type="match status" value="1"/>
</dbReference>
<name>A0A223D473_9BACL</name>
<dbReference type="EMBL" id="CP022657">
    <property type="protein sequence ID" value="ASS76247.1"/>
    <property type="molecule type" value="Genomic_DNA"/>
</dbReference>
<accession>A0A223D473</accession>
<dbReference type="SUPFAM" id="SSF55729">
    <property type="entry name" value="Acyl-CoA N-acyltransferases (Nat)"/>
    <property type="match status" value="1"/>
</dbReference>
<dbReference type="RefSeq" id="WP_094237480.1">
    <property type="nucleotide sequence ID" value="NZ_CP022657.1"/>
</dbReference>
<dbReference type="GO" id="GO:0008999">
    <property type="term" value="F:protein-N-terminal-alanine acetyltransferase activity"/>
    <property type="evidence" value="ECO:0007669"/>
    <property type="project" value="TreeGrafter"/>
</dbReference>
<sequence length="187" mass="21852">MTVETILKEVPLLETERFRLRDLQDRDVEDFFANFSDEETMRYFGMAALTEQAQAVKMMKGMEEGRQENSAIRWAIARREDDRLIGTIGFHNWSVKSFRAEVGYEINRAYWGQGVATEVLRAVLKCGYEEMGLNRIEAIVIPENLASFRVLEKVGFKKEGLLQEYMHYNDRYHDAVILALLKREFLV</sequence>